<organism evidence="2 3">
    <name type="scientific">Marinoscillum luteum</name>
    <dbReference type="NCBI Taxonomy" id="861051"/>
    <lineage>
        <taxon>Bacteria</taxon>
        <taxon>Pseudomonadati</taxon>
        <taxon>Bacteroidota</taxon>
        <taxon>Cytophagia</taxon>
        <taxon>Cytophagales</taxon>
        <taxon>Reichenbachiellaceae</taxon>
        <taxon>Marinoscillum</taxon>
    </lineage>
</organism>
<dbReference type="EMBL" id="JBIPKE010000015">
    <property type="protein sequence ID" value="MFH6983465.1"/>
    <property type="molecule type" value="Genomic_DNA"/>
</dbReference>
<keyword evidence="1" id="KW-0472">Membrane</keyword>
<feature type="transmembrane region" description="Helical" evidence="1">
    <location>
        <begin position="50"/>
        <end position="69"/>
    </location>
</feature>
<gene>
    <name evidence="2" type="ORF">ACHKAR_08455</name>
</gene>
<reference evidence="2 3" key="1">
    <citation type="journal article" date="2013" name="Int. J. Syst. Evol. Microbiol.">
        <title>Marinoscillum luteum sp. nov., isolated from marine sediment.</title>
        <authorList>
            <person name="Cha I.T."/>
            <person name="Park S.J."/>
            <person name="Kim S.J."/>
            <person name="Kim J.G."/>
            <person name="Jung M.Y."/>
            <person name="Shin K.S."/>
            <person name="Kwon K.K."/>
            <person name="Yang S.H."/>
            <person name="Seo Y.S."/>
            <person name="Rhee S.K."/>
        </authorList>
    </citation>
    <scope>NUCLEOTIDE SEQUENCE [LARGE SCALE GENOMIC DNA]</scope>
    <source>
        <strain evidence="2 3">KCTC 23939</strain>
    </source>
</reference>
<dbReference type="RefSeq" id="WP_395417027.1">
    <property type="nucleotide sequence ID" value="NZ_JBIPKE010000015.1"/>
</dbReference>
<evidence type="ECO:0000313" key="2">
    <source>
        <dbReference type="EMBL" id="MFH6983465.1"/>
    </source>
</evidence>
<keyword evidence="1" id="KW-1133">Transmembrane helix</keyword>
<evidence type="ECO:0000313" key="3">
    <source>
        <dbReference type="Proteomes" id="UP001610063"/>
    </source>
</evidence>
<name>A0ABW7N8W9_9BACT</name>
<evidence type="ECO:0000256" key="1">
    <source>
        <dbReference type="SAM" id="Phobius"/>
    </source>
</evidence>
<comment type="caution">
    <text evidence="2">The sequence shown here is derived from an EMBL/GenBank/DDBJ whole genome shotgun (WGS) entry which is preliminary data.</text>
</comment>
<dbReference type="Proteomes" id="UP001610063">
    <property type="component" value="Unassembled WGS sequence"/>
</dbReference>
<accession>A0ABW7N8W9</accession>
<feature type="transmembrane region" description="Helical" evidence="1">
    <location>
        <begin position="81"/>
        <end position="101"/>
    </location>
</feature>
<keyword evidence="3" id="KW-1185">Reference proteome</keyword>
<protein>
    <submittedName>
        <fullName evidence="2">Uncharacterized protein</fullName>
    </submittedName>
</protein>
<keyword evidence="1" id="KW-0812">Transmembrane</keyword>
<proteinExistence type="predicted"/>
<feature type="transmembrane region" description="Helical" evidence="1">
    <location>
        <begin position="21"/>
        <end position="38"/>
    </location>
</feature>
<sequence length="107" mass="12256">MKDKTKKTIVSEELMSDIFNGSIALIGVCLIVLTLFQVTDKSALYWVDEFFYLTAGCYLLTSISAYLSLRKPGQHRFRPLTDWLFLFSLCSTLLSICVLIYEFQTHA</sequence>